<dbReference type="SUPFAM" id="SSF56784">
    <property type="entry name" value="HAD-like"/>
    <property type="match status" value="1"/>
</dbReference>
<evidence type="ECO:0000313" key="1">
    <source>
        <dbReference type="EMBL" id="RQG86730.1"/>
    </source>
</evidence>
<dbReference type="PANTHER" id="PTHR19288:SF46">
    <property type="entry name" value="HALOACID DEHALOGENASE-LIKE HYDROLASE DOMAIN-CONTAINING PROTEIN 2"/>
    <property type="match status" value="1"/>
</dbReference>
<gene>
    <name evidence="1" type="ORF">EA462_16470</name>
</gene>
<dbReference type="RefSeq" id="WP_124179625.1">
    <property type="nucleotide sequence ID" value="NZ_REFY01000007.1"/>
</dbReference>
<dbReference type="InterPro" id="IPR036412">
    <property type="entry name" value="HAD-like_sf"/>
</dbReference>
<dbReference type="Gene3D" id="3.40.50.1000">
    <property type="entry name" value="HAD superfamily/HAD-like"/>
    <property type="match status" value="2"/>
</dbReference>
<dbReference type="Pfam" id="PF13344">
    <property type="entry name" value="Hydrolase_6"/>
    <property type="match status" value="1"/>
</dbReference>
<dbReference type="InterPro" id="IPR006357">
    <property type="entry name" value="HAD-SF_hydro_IIA"/>
</dbReference>
<dbReference type="EMBL" id="REFY01000007">
    <property type="protein sequence ID" value="RQG86730.1"/>
    <property type="molecule type" value="Genomic_DNA"/>
</dbReference>
<dbReference type="GO" id="GO:0016791">
    <property type="term" value="F:phosphatase activity"/>
    <property type="evidence" value="ECO:0007669"/>
    <property type="project" value="TreeGrafter"/>
</dbReference>
<dbReference type="NCBIfam" id="TIGR01460">
    <property type="entry name" value="HAD-SF-IIA"/>
    <property type="match status" value="1"/>
</dbReference>
<dbReference type="OrthoDB" id="25155at2157"/>
<organism evidence="1 2">
    <name type="scientific">Natrarchaeobius halalkaliphilus</name>
    <dbReference type="NCBI Taxonomy" id="1679091"/>
    <lineage>
        <taxon>Archaea</taxon>
        <taxon>Methanobacteriati</taxon>
        <taxon>Methanobacteriota</taxon>
        <taxon>Stenosarchaea group</taxon>
        <taxon>Halobacteria</taxon>
        <taxon>Halobacteriales</taxon>
        <taxon>Natrialbaceae</taxon>
        <taxon>Natrarchaeobius</taxon>
    </lineage>
</organism>
<keyword evidence="2" id="KW-1185">Reference proteome</keyword>
<accession>A0A3N6NUA3</accession>
<dbReference type="Pfam" id="PF13242">
    <property type="entry name" value="Hydrolase_like"/>
    <property type="match status" value="1"/>
</dbReference>
<dbReference type="PIRSF" id="PIRSF000915">
    <property type="entry name" value="PGP-type_phosphatase"/>
    <property type="match status" value="1"/>
</dbReference>
<reference evidence="1 2" key="1">
    <citation type="submission" date="2018-10" db="EMBL/GenBank/DDBJ databases">
        <title>Natrarchaeobius chitinivorans gen. nov., sp. nov., and Natrarchaeobius haloalkaliphilus sp. nov., alkaliphilic, chitin-utilizing haloarchaea from hypersaline alkaline lakes.</title>
        <authorList>
            <person name="Sorokin D.Y."/>
            <person name="Elcheninov A.G."/>
            <person name="Kostrikina N.A."/>
            <person name="Bale N.J."/>
            <person name="Sinninghe Damste J.S."/>
            <person name="Khijniak T.V."/>
            <person name="Kublanov I.V."/>
            <person name="Toshchakov S.V."/>
        </authorList>
    </citation>
    <scope>NUCLEOTIDE SEQUENCE [LARGE SCALE GENOMIC DNA]</scope>
    <source>
        <strain evidence="1 2">AArcht-Sl</strain>
    </source>
</reference>
<dbReference type="InterPro" id="IPR023214">
    <property type="entry name" value="HAD_sf"/>
</dbReference>
<dbReference type="PANTHER" id="PTHR19288">
    <property type="entry name" value="4-NITROPHENYLPHOSPHATASE-RELATED"/>
    <property type="match status" value="1"/>
</dbReference>
<sequence>MDGAIIDLDGTVYRSNEPIPGAVKAINRMRSFDLDIVFATNSSTKSIRTCVEKLESMGVSTNRNEILTSASVTASYVSEAYSDAVAFVIGEDPLRDELSERGVAISSDPCDAETLVVGKDRSFDFNTLQMTLNILDTGIPFIVTNPDRSSPTDSGIAPGTGAIIAAIVAASGRDPDIVVGKPNESMANITLDSVDSSPSEWLVIGDNVDTDIAMGKRAGMTTVLVQSGVDNRRVERNSSTLPDYILDSLGSINEVLNSH</sequence>
<dbReference type="GO" id="GO:0005737">
    <property type="term" value="C:cytoplasm"/>
    <property type="evidence" value="ECO:0007669"/>
    <property type="project" value="TreeGrafter"/>
</dbReference>
<evidence type="ECO:0000313" key="2">
    <source>
        <dbReference type="Proteomes" id="UP000273828"/>
    </source>
</evidence>
<name>A0A3N6NUA3_9EURY</name>
<keyword evidence="1" id="KW-0378">Hydrolase</keyword>
<comment type="caution">
    <text evidence="1">The sequence shown here is derived from an EMBL/GenBank/DDBJ whole genome shotgun (WGS) entry which is preliminary data.</text>
</comment>
<dbReference type="Proteomes" id="UP000273828">
    <property type="component" value="Unassembled WGS sequence"/>
</dbReference>
<dbReference type="AlphaFoldDB" id="A0A3N6NUA3"/>
<proteinExistence type="predicted"/>
<protein>
    <submittedName>
        <fullName evidence="1">HAD-IIA family hydrolase</fullName>
    </submittedName>
</protein>